<dbReference type="Pfam" id="PF15299">
    <property type="entry name" value="ALS2CR8"/>
    <property type="match status" value="1"/>
</dbReference>
<name>A0AAD9PD43_RIDPI</name>
<dbReference type="PANTHER" id="PTHR14694">
    <property type="entry name" value="CALCIUM-RESPONSIVE TRANSCRIPTION FACTOR"/>
    <property type="match status" value="1"/>
</dbReference>
<evidence type="ECO:0000313" key="3">
    <source>
        <dbReference type="Proteomes" id="UP001209878"/>
    </source>
</evidence>
<reference evidence="2" key="1">
    <citation type="journal article" date="2023" name="Mol. Biol. Evol.">
        <title>Third-Generation Sequencing Reveals the Adaptive Role of the Epigenome in Three Deep-Sea Polychaetes.</title>
        <authorList>
            <person name="Perez M."/>
            <person name="Aroh O."/>
            <person name="Sun Y."/>
            <person name="Lan Y."/>
            <person name="Juniper S.K."/>
            <person name="Young C.R."/>
            <person name="Angers B."/>
            <person name="Qian P.Y."/>
        </authorList>
    </citation>
    <scope>NUCLEOTIDE SEQUENCE</scope>
    <source>
        <strain evidence="2">R07B-5</strain>
    </source>
</reference>
<proteinExistence type="predicted"/>
<dbReference type="InterPro" id="IPR029309">
    <property type="entry name" value="CaRF"/>
</dbReference>
<dbReference type="AlphaFoldDB" id="A0AAD9PD43"/>
<dbReference type="GO" id="GO:0000978">
    <property type="term" value="F:RNA polymerase II cis-regulatory region sequence-specific DNA binding"/>
    <property type="evidence" value="ECO:0007669"/>
    <property type="project" value="TreeGrafter"/>
</dbReference>
<keyword evidence="3" id="KW-1185">Reference proteome</keyword>
<feature type="region of interest" description="Disordered" evidence="1">
    <location>
        <begin position="555"/>
        <end position="576"/>
    </location>
</feature>
<organism evidence="2 3">
    <name type="scientific">Ridgeia piscesae</name>
    <name type="common">Tubeworm</name>
    <dbReference type="NCBI Taxonomy" id="27915"/>
    <lineage>
        <taxon>Eukaryota</taxon>
        <taxon>Metazoa</taxon>
        <taxon>Spiralia</taxon>
        <taxon>Lophotrochozoa</taxon>
        <taxon>Annelida</taxon>
        <taxon>Polychaeta</taxon>
        <taxon>Sedentaria</taxon>
        <taxon>Canalipalpata</taxon>
        <taxon>Sabellida</taxon>
        <taxon>Siboglinidae</taxon>
        <taxon>Ridgeia</taxon>
    </lineage>
</organism>
<evidence type="ECO:0000313" key="2">
    <source>
        <dbReference type="EMBL" id="KAK2192469.1"/>
    </source>
</evidence>
<dbReference type="GO" id="GO:0005634">
    <property type="term" value="C:nucleus"/>
    <property type="evidence" value="ECO:0007669"/>
    <property type="project" value="TreeGrafter"/>
</dbReference>
<accession>A0AAD9PD43</accession>
<dbReference type="Proteomes" id="UP001209878">
    <property type="component" value="Unassembled WGS sequence"/>
</dbReference>
<dbReference type="GO" id="GO:0000981">
    <property type="term" value="F:DNA-binding transcription factor activity, RNA polymerase II-specific"/>
    <property type="evidence" value="ECO:0007669"/>
    <property type="project" value="TreeGrafter"/>
</dbReference>
<gene>
    <name evidence="2" type="ORF">NP493_29g00016</name>
</gene>
<protein>
    <recommendedName>
        <fullName evidence="4">Calcium-responsive transcription factor</fullName>
    </recommendedName>
</protein>
<evidence type="ECO:0008006" key="4">
    <source>
        <dbReference type="Google" id="ProtNLM"/>
    </source>
</evidence>
<comment type="caution">
    <text evidence="2">The sequence shown here is derived from an EMBL/GenBank/DDBJ whole genome shotgun (WGS) entry which is preliminary data.</text>
</comment>
<sequence length="770" mass="83243">MSVMPEDETSACATVVLPVTTVANDDDINDKLVVASDAETIMQVVGNMTEDDSEEEADMSMGSDTKGYVHSADQMACLDNPMSLTADGLMLPPEGAEGDAMENNGQIVVSHSGCDGSAVDEPQHVTLVTDMCNGGLTMETEQQVMMSAADLGNGVEGSVIRQQDGSIALVNTSGGVAPPLLLMAEQLSAAGVTLPDGTALQSVLATHGSATFTGSNGETIQIITVNHPDQDGSEPPDGLGGSGVVDVINLTGPVLHDSIAGILMPPPQITHNLPPGCPTWAARLKDCEQIGDSFRGWVETEVELDLVLTFHKQQTMSFWGTRQSPSPAKQSTRLMWKSQYVPFDGIPFINAGSRAVVMECQYGPRRKGSHLKRQAIASHKPSYCFTQTCPARIYIKKVRKFPEFAVDLNMDKKSLKLAMDKSFHMLKVKGNLERMGQERFYVQLPTEKAHEFHSEASNNVPTQAPTDRLHPRIVQKIRDLVASGETRLYVIRKNLRRFVEKELFGTMDHMPEKHNLSYYPTVNDLQNNIHQALQDIESGVLPVTAQMVNMEVVTSSDGGDSQELPPGLWQSVSDDQPHAETVTVTLTQSPGEDGQHVISRVETHLSDGSTQVSGTLTADTIRLLAKLHPNIFPEGSLLQFRDGTTQPVPVSSHSIVLDSASLQRGDASEHLDNKDNIGMAEDEPLTISTVSSDMIAVPHSIVLSAGVSESMVHGDLGKVIMQVPLSLQANSDLYQPHQMEPHEMDDGGDMMAKQLEVDSAVINEAFSSGI</sequence>
<evidence type="ECO:0000256" key="1">
    <source>
        <dbReference type="SAM" id="MobiDB-lite"/>
    </source>
</evidence>
<dbReference type="PANTHER" id="PTHR14694:SF1">
    <property type="entry name" value="CALCIUM-RESPONSIVE TRANSCRIPTION FACTOR"/>
    <property type="match status" value="1"/>
</dbReference>
<dbReference type="EMBL" id="JAODUO010000029">
    <property type="protein sequence ID" value="KAK2192469.1"/>
    <property type="molecule type" value="Genomic_DNA"/>
</dbReference>